<feature type="domain" description="CusB-like beta-barrel" evidence="8">
    <location>
        <begin position="249"/>
        <end position="324"/>
    </location>
</feature>
<dbReference type="NCBIfam" id="TIGR01730">
    <property type="entry name" value="RND_mfp"/>
    <property type="match status" value="1"/>
</dbReference>
<evidence type="ECO:0000313" key="11">
    <source>
        <dbReference type="Proteomes" id="UP000468443"/>
    </source>
</evidence>
<dbReference type="InterPro" id="IPR006143">
    <property type="entry name" value="RND_pump_MFP"/>
</dbReference>
<keyword evidence="3" id="KW-0812">Transmembrane</keyword>
<name>A0A6P0UE27_9FLAO</name>
<dbReference type="Pfam" id="PF11827">
    <property type="entry name" value="DUF3347"/>
    <property type="match status" value="1"/>
</dbReference>
<dbReference type="Pfam" id="PF25954">
    <property type="entry name" value="Beta-barrel_RND_2"/>
    <property type="match status" value="1"/>
</dbReference>
<evidence type="ECO:0000259" key="5">
    <source>
        <dbReference type="Pfam" id="PF19335"/>
    </source>
</evidence>
<dbReference type="GO" id="GO:0022857">
    <property type="term" value="F:transmembrane transporter activity"/>
    <property type="evidence" value="ECO:0007669"/>
    <property type="project" value="InterPro"/>
</dbReference>
<reference evidence="10 11" key="1">
    <citation type="submission" date="2020-01" db="EMBL/GenBank/DDBJ databases">
        <title>Muriicola jejuensis KCTC 22299.</title>
        <authorList>
            <person name="Wang G."/>
        </authorList>
    </citation>
    <scope>NUCLEOTIDE SEQUENCE [LARGE SCALE GENOMIC DNA]</scope>
    <source>
        <strain evidence="10 11">KCTC 22299</strain>
    </source>
</reference>
<dbReference type="FunFam" id="2.40.30.170:FF:000010">
    <property type="entry name" value="Efflux RND transporter periplasmic adaptor subunit"/>
    <property type="match status" value="1"/>
</dbReference>
<dbReference type="Pfam" id="PF25919">
    <property type="entry name" value="BSH_CusB"/>
    <property type="match status" value="1"/>
</dbReference>
<evidence type="ECO:0000259" key="4">
    <source>
        <dbReference type="Pfam" id="PF11827"/>
    </source>
</evidence>
<dbReference type="InterPro" id="IPR021782">
    <property type="entry name" value="DUF3347"/>
</dbReference>
<feature type="transmembrane region" description="Helical" evidence="3">
    <location>
        <begin position="5"/>
        <end position="23"/>
    </location>
</feature>
<dbReference type="PANTHER" id="PTHR30097">
    <property type="entry name" value="CATION EFFLUX SYSTEM PROTEIN CUSB"/>
    <property type="match status" value="1"/>
</dbReference>
<evidence type="ECO:0000256" key="1">
    <source>
        <dbReference type="ARBA" id="ARBA00009477"/>
    </source>
</evidence>
<comment type="similarity">
    <text evidence="1">Belongs to the membrane fusion protein (MFP) (TC 8.A.1) family.</text>
</comment>
<evidence type="ECO:0000256" key="3">
    <source>
        <dbReference type="SAM" id="Phobius"/>
    </source>
</evidence>
<dbReference type="AlphaFoldDB" id="A0A6P0UE27"/>
<dbReference type="Pfam" id="PF25869">
    <property type="entry name" value="3HB_CusB"/>
    <property type="match status" value="1"/>
</dbReference>
<evidence type="ECO:0000256" key="2">
    <source>
        <dbReference type="ARBA" id="ARBA00022448"/>
    </source>
</evidence>
<gene>
    <name evidence="10" type="ORF">GWK09_10125</name>
</gene>
<evidence type="ECO:0000313" key="10">
    <source>
        <dbReference type="EMBL" id="NER10872.1"/>
    </source>
</evidence>
<dbReference type="InterPro" id="IPR051909">
    <property type="entry name" value="MFP_Cation_Efflux"/>
</dbReference>
<keyword evidence="3" id="KW-1133">Transmembrane helix</keyword>
<feature type="domain" description="CusB-like barrel-sandwich hybrid" evidence="7">
    <location>
        <begin position="133"/>
        <end position="244"/>
    </location>
</feature>
<keyword evidence="2" id="KW-0813">Transport</keyword>
<dbReference type="RefSeq" id="WP_163693276.1">
    <property type="nucleotide sequence ID" value="NZ_FXTW01000002.1"/>
</dbReference>
<evidence type="ECO:0000259" key="7">
    <source>
        <dbReference type="Pfam" id="PF25919"/>
    </source>
</evidence>
<feature type="domain" description="Heavy metal binding" evidence="5">
    <location>
        <begin position="46"/>
        <end position="73"/>
    </location>
</feature>
<dbReference type="Proteomes" id="UP000468443">
    <property type="component" value="Unassembled WGS sequence"/>
</dbReference>
<organism evidence="10 11">
    <name type="scientific">Muriicola jejuensis</name>
    <dbReference type="NCBI Taxonomy" id="504488"/>
    <lineage>
        <taxon>Bacteria</taxon>
        <taxon>Pseudomonadati</taxon>
        <taxon>Bacteroidota</taxon>
        <taxon>Flavobacteriia</taxon>
        <taxon>Flavobacteriales</taxon>
        <taxon>Flavobacteriaceae</taxon>
        <taxon>Muriicola</taxon>
    </lineage>
</organism>
<dbReference type="InterPro" id="IPR058790">
    <property type="entry name" value="BSH_CusB"/>
</dbReference>
<dbReference type="PANTHER" id="PTHR30097:SF4">
    <property type="entry name" value="SLR6042 PROTEIN"/>
    <property type="match status" value="1"/>
</dbReference>
<dbReference type="GO" id="GO:0060003">
    <property type="term" value="P:copper ion export"/>
    <property type="evidence" value="ECO:0007669"/>
    <property type="project" value="TreeGrafter"/>
</dbReference>
<evidence type="ECO:0000259" key="9">
    <source>
        <dbReference type="Pfam" id="PF25975"/>
    </source>
</evidence>
<evidence type="ECO:0000259" key="8">
    <source>
        <dbReference type="Pfam" id="PF25954"/>
    </source>
</evidence>
<dbReference type="InterPro" id="IPR058792">
    <property type="entry name" value="Beta-barrel_RND_2"/>
</dbReference>
<dbReference type="InterPro" id="IPR058649">
    <property type="entry name" value="CzcB_C"/>
</dbReference>
<dbReference type="InterPro" id="IPR045800">
    <property type="entry name" value="HMBD"/>
</dbReference>
<feature type="domain" description="CusB-like three alpha-helical bundle" evidence="6">
    <location>
        <begin position="163"/>
        <end position="211"/>
    </location>
</feature>
<keyword evidence="11" id="KW-1185">Reference proteome</keyword>
<dbReference type="InterPro" id="IPR058791">
    <property type="entry name" value="3HB_CusB"/>
</dbReference>
<dbReference type="GO" id="GO:0046914">
    <property type="term" value="F:transition metal ion binding"/>
    <property type="evidence" value="ECO:0007669"/>
    <property type="project" value="TreeGrafter"/>
</dbReference>
<dbReference type="Gene3D" id="2.40.30.170">
    <property type="match status" value="1"/>
</dbReference>
<sequence length="578" mass="63105">MKKTIIYAGVAVLIGLGAGYLIFGGQTGMNTDADHVHEEGMPTTEVWTCSMHPQIRQAEPGQCPICGMDLIPADTEGADVGLNEVKMTKNAMALANIQTMVVGSKTEVEDGVVTLSGKIKMNEDATAIQASYFDGRIEKLYVDFPGQVVRKGQLLATLYAPGLIAAQQELITAASLKETQPALYSAVRNKLKLWKLTEEQINAIESSGSVRENFPVYATVSGTVSEKLAAEGDYIKQGQPILKVSNLNTVWADFDAYESQISRFALGQDMKVASTAYPNREIPATISFIDPVLDSKTRTVTVRTTLNNADGSLKPGMFVKGKISGRIARTEKEIMIPATAVLWTGERSLVYVKTDPFEPVFEMREVTLGNRNGDFYGVVSGIGEGDEIVVNGTFTIDAAAQLQGKKSMMNDAGGTTTMGHDHGAMTGGSGKAHSLLTEASQSEAMTLLETYMKLKDALVKSDSEKVKEYAGMLQKNLSALMKVTAEDARSFMKKLENKLDALAGSSDLEGQRRHFVILSEQMIMIAMELEDKEQPVYVQYCPMANQDKGAQWLSWQREIRNPYYGDAMLTCGEVRREL</sequence>
<dbReference type="Pfam" id="PF19335">
    <property type="entry name" value="HMBD"/>
    <property type="match status" value="1"/>
</dbReference>
<feature type="domain" description="DUF3347" evidence="4">
    <location>
        <begin position="448"/>
        <end position="532"/>
    </location>
</feature>
<evidence type="ECO:0000259" key="6">
    <source>
        <dbReference type="Pfam" id="PF25869"/>
    </source>
</evidence>
<accession>A0A6P0UE27</accession>
<feature type="domain" description="CzcB-like C-terminal circularly permuted SH3-like" evidence="9">
    <location>
        <begin position="334"/>
        <end position="396"/>
    </location>
</feature>
<comment type="caution">
    <text evidence="10">The sequence shown here is derived from an EMBL/GenBank/DDBJ whole genome shotgun (WGS) entry which is preliminary data.</text>
</comment>
<dbReference type="GO" id="GO:0016020">
    <property type="term" value="C:membrane"/>
    <property type="evidence" value="ECO:0007669"/>
    <property type="project" value="InterPro"/>
</dbReference>
<dbReference type="GO" id="GO:0015679">
    <property type="term" value="P:plasma membrane copper ion transport"/>
    <property type="evidence" value="ECO:0007669"/>
    <property type="project" value="TreeGrafter"/>
</dbReference>
<protein>
    <submittedName>
        <fullName evidence="10">Efflux RND transporter periplasmic adaptor subunit</fullName>
    </submittedName>
</protein>
<dbReference type="Pfam" id="PF25975">
    <property type="entry name" value="CzcB_C"/>
    <property type="match status" value="1"/>
</dbReference>
<dbReference type="Gene3D" id="2.40.420.20">
    <property type="match status" value="1"/>
</dbReference>
<dbReference type="EMBL" id="JAABOP010000002">
    <property type="protein sequence ID" value="NER10872.1"/>
    <property type="molecule type" value="Genomic_DNA"/>
</dbReference>
<proteinExistence type="inferred from homology"/>
<keyword evidence="3" id="KW-0472">Membrane</keyword>
<dbReference type="Gene3D" id="6.10.140.730">
    <property type="match status" value="1"/>
</dbReference>
<dbReference type="GO" id="GO:0030288">
    <property type="term" value="C:outer membrane-bounded periplasmic space"/>
    <property type="evidence" value="ECO:0007669"/>
    <property type="project" value="TreeGrafter"/>
</dbReference>
<dbReference type="SUPFAM" id="SSF111369">
    <property type="entry name" value="HlyD-like secretion proteins"/>
    <property type="match status" value="1"/>
</dbReference>